<reference evidence="1 2" key="1">
    <citation type="submission" date="2020-02" db="EMBL/GenBank/DDBJ databases">
        <title>Genomic and physiological characterization of two novel Nitrospinaceae genera.</title>
        <authorList>
            <person name="Mueller A.J."/>
            <person name="Jung M.-Y."/>
            <person name="Strachan C.R."/>
            <person name="Herbold C.W."/>
            <person name="Kirkegaard R.H."/>
            <person name="Daims H."/>
        </authorList>
    </citation>
    <scope>NUCLEOTIDE SEQUENCE [LARGE SCALE GENOMIC DNA]</scope>
    <source>
        <strain evidence="1">EB</strain>
    </source>
</reference>
<accession>A0A7T0BT34</accession>
<organism evidence="1 2">
    <name type="scientific">Candidatus Nitronauta litoralis</name>
    <dbReference type="NCBI Taxonomy" id="2705533"/>
    <lineage>
        <taxon>Bacteria</taxon>
        <taxon>Pseudomonadati</taxon>
        <taxon>Nitrospinota/Tectimicrobiota group</taxon>
        <taxon>Nitrospinota</taxon>
        <taxon>Nitrospinia</taxon>
        <taxon>Nitrospinales</taxon>
        <taxon>Nitrospinaceae</taxon>
        <taxon>Candidatus Nitronauta</taxon>
    </lineage>
</organism>
<dbReference type="EMBL" id="CP048685">
    <property type="protein sequence ID" value="QPJ60403.1"/>
    <property type="molecule type" value="Genomic_DNA"/>
</dbReference>
<protein>
    <submittedName>
        <fullName evidence="1">Uncharacterized protein</fullName>
    </submittedName>
</protein>
<dbReference type="AlphaFoldDB" id="A0A7T0BT34"/>
<evidence type="ECO:0000313" key="1">
    <source>
        <dbReference type="EMBL" id="QPJ60403.1"/>
    </source>
</evidence>
<gene>
    <name evidence="1" type="ORF">G3M70_00255</name>
</gene>
<sequence length="170" mass="19370">MTKLSRVVPSIILALLFAFPVQAIEMRGELVLNKGPLLEIDTLQRTPVCESLLDFHAGKDQPNFFNYRDNNCQGRYTFTLRGKPGSTVTLFGNVDYRKERGYLIIRKTDDKQIWLTEIESIPANQWVKRAPENGYGGYEAYYASAPQFSQNIASVKWGHWWGQEVPGSAH</sequence>
<proteinExistence type="predicted"/>
<name>A0A7T0BT34_9BACT</name>
<dbReference type="Proteomes" id="UP000594688">
    <property type="component" value="Chromosome"/>
</dbReference>
<evidence type="ECO:0000313" key="2">
    <source>
        <dbReference type="Proteomes" id="UP000594688"/>
    </source>
</evidence>
<dbReference type="KEGG" id="nli:G3M70_00255"/>